<dbReference type="Pfam" id="PF00254">
    <property type="entry name" value="FKBP_C"/>
    <property type="match status" value="1"/>
</dbReference>
<dbReference type="Gene3D" id="3.10.50.40">
    <property type="match status" value="1"/>
</dbReference>
<dbReference type="PANTHER" id="PTHR30560">
    <property type="entry name" value="TRIGGER FACTOR CHAPERONE AND PEPTIDYL-PROLYL CIS/TRANS ISOMERASE"/>
    <property type="match status" value="1"/>
</dbReference>
<evidence type="ECO:0000256" key="4">
    <source>
        <dbReference type="ARBA" id="ARBA00016902"/>
    </source>
</evidence>
<comment type="domain">
    <text evidence="9">Consists of 3 domains; the N-terminus binds the ribosome, the middle domain has PPIase activity, while the C-terminus has intrinsic chaperone activity on its own.</text>
</comment>
<keyword evidence="10" id="KW-0175">Coiled coil</keyword>
<gene>
    <name evidence="9" type="primary">tig</name>
    <name evidence="14" type="ORF">UX39_C0023G0001</name>
</gene>
<dbReference type="InterPro" id="IPR008881">
    <property type="entry name" value="Trigger_fac_ribosome-bd_bac"/>
</dbReference>
<evidence type="ECO:0000259" key="12">
    <source>
        <dbReference type="Pfam" id="PF05697"/>
    </source>
</evidence>
<keyword evidence="7 9" id="KW-0413">Isomerase</keyword>
<evidence type="ECO:0000256" key="9">
    <source>
        <dbReference type="HAMAP-Rule" id="MF_00303"/>
    </source>
</evidence>
<proteinExistence type="inferred from homology"/>
<sequence>MKTVRFSFISSSHQLDTSWALPRGSSFSVMKYEKKDIAKSQVEFTITVEAKDYEKEMQAAAVRLSERAAIKGFRPGKAPYDMVKQQMGELKILEEAMQDIVEKNYYQAVTAEKLRTVGTPQITIVKVAPGNEFVFKAMVALLPLVKVGDISKLDVKREPKEVSDKDVDTIIGDLRKMQTKEMVKNGSAGKEDKVVIDMDMLLDKVPVEGGQAKDHQVYLNEPYYIPGLTEQIIGLKKGDHKEFTLKFPKEHYQKNIAGRDIDFQVNVKEVFELQIPELTDEFAKKLGQESVEKMKELLRKNLTEDTKNKDEQRVEVELLNKLIDISEFGGLPEVLVDSEKHKMFHELKHDLERQGVSMEQYLQDLKKTEQEIQKDFAEGAAKRAKAALLSRQIALDNSLAPSKEEIDAEIELIKKSYPDDKTVAENIKHPEMRDTLVITVQNRKVVAWLKEKVFGKEKK</sequence>
<dbReference type="GO" id="GO:0051301">
    <property type="term" value="P:cell division"/>
    <property type="evidence" value="ECO:0007669"/>
    <property type="project" value="UniProtKB-KW"/>
</dbReference>
<keyword evidence="9" id="KW-0963">Cytoplasm</keyword>
<dbReference type="Pfam" id="PF05698">
    <property type="entry name" value="Trigger_C"/>
    <property type="match status" value="1"/>
</dbReference>
<keyword evidence="5 9" id="KW-0697">Rotamase</keyword>
<evidence type="ECO:0000256" key="1">
    <source>
        <dbReference type="ARBA" id="ARBA00000971"/>
    </source>
</evidence>
<evidence type="ECO:0000256" key="6">
    <source>
        <dbReference type="ARBA" id="ARBA00023186"/>
    </source>
</evidence>
<evidence type="ECO:0000313" key="15">
    <source>
        <dbReference type="Proteomes" id="UP000034175"/>
    </source>
</evidence>
<dbReference type="InterPro" id="IPR005215">
    <property type="entry name" value="Trig_fac"/>
</dbReference>
<evidence type="ECO:0000259" key="13">
    <source>
        <dbReference type="Pfam" id="PF05698"/>
    </source>
</evidence>
<feature type="domain" description="Trigger factor C-terminal" evidence="13">
    <location>
        <begin position="290"/>
        <end position="451"/>
    </location>
</feature>
<evidence type="ECO:0000313" key="14">
    <source>
        <dbReference type="EMBL" id="KKU25652.1"/>
    </source>
</evidence>
<dbReference type="InterPro" id="IPR001179">
    <property type="entry name" value="PPIase_FKBP_dom"/>
</dbReference>
<dbReference type="InterPro" id="IPR037041">
    <property type="entry name" value="Trigger_fac_C_sf"/>
</dbReference>
<dbReference type="HAMAP" id="MF_00303">
    <property type="entry name" value="Trigger_factor_Tig"/>
    <property type="match status" value="1"/>
</dbReference>
<comment type="function">
    <text evidence="9">Involved in protein export. Acts as a chaperone by maintaining the newly synthesized protein in an open conformation. Functions as a peptidyl-prolyl cis-trans isomerase.</text>
</comment>
<dbReference type="SUPFAM" id="SSF102735">
    <property type="entry name" value="Trigger factor ribosome-binding domain"/>
    <property type="match status" value="1"/>
</dbReference>
<feature type="coiled-coil region" evidence="10">
    <location>
        <begin position="351"/>
        <end position="378"/>
    </location>
</feature>
<protein>
    <recommendedName>
        <fullName evidence="4 9">Trigger factor</fullName>
        <shortName evidence="9">TF</shortName>
        <ecNumber evidence="3 9">5.2.1.8</ecNumber>
    </recommendedName>
    <alternativeName>
        <fullName evidence="8 9">PPIase</fullName>
    </alternativeName>
</protein>
<organism evidence="14 15">
    <name type="scientific">Candidatus Magasanikbacteria bacterium GW2011_GWA2_46_17</name>
    <dbReference type="NCBI Taxonomy" id="1619042"/>
    <lineage>
        <taxon>Bacteria</taxon>
        <taxon>Candidatus Magasanikiibacteriota</taxon>
    </lineage>
</organism>
<evidence type="ECO:0000256" key="5">
    <source>
        <dbReference type="ARBA" id="ARBA00023110"/>
    </source>
</evidence>
<evidence type="ECO:0000256" key="10">
    <source>
        <dbReference type="SAM" id="Coils"/>
    </source>
</evidence>
<accession>A0A0G1NZ77</accession>
<dbReference type="EMBL" id="LCMA01000023">
    <property type="protein sequence ID" value="KKU25652.1"/>
    <property type="molecule type" value="Genomic_DNA"/>
</dbReference>
<dbReference type="GO" id="GO:0015031">
    <property type="term" value="P:protein transport"/>
    <property type="evidence" value="ECO:0007669"/>
    <property type="project" value="UniProtKB-UniRule"/>
</dbReference>
<dbReference type="GO" id="GO:0044183">
    <property type="term" value="F:protein folding chaperone"/>
    <property type="evidence" value="ECO:0007669"/>
    <property type="project" value="TreeGrafter"/>
</dbReference>
<dbReference type="InterPro" id="IPR027304">
    <property type="entry name" value="Trigger_fact/SurA_dom_sf"/>
</dbReference>
<dbReference type="InterPro" id="IPR008880">
    <property type="entry name" value="Trigger_fac_C"/>
</dbReference>
<comment type="subcellular location">
    <subcellularLocation>
        <location evidence="9">Cytoplasm</location>
    </subcellularLocation>
    <text evidence="9">About half TF is bound to the ribosome near the polypeptide exit tunnel while the other half is free in the cytoplasm.</text>
</comment>
<dbReference type="GO" id="GO:0051083">
    <property type="term" value="P:'de novo' cotranslational protein folding"/>
    <property type="evidence" value="ECO:0007669"/>
    <property type="project" value="TreeGrafter"/>
</dbReference>
<keyword evidence="6 9" id="KW-0143">Chaperone</keyword>
<comment type="caution">
    <text evidence="14">The sequence shown here is derived from an EMBL/GenBank/DDBJ whole genome shotgun (WGS) entry which is preliminary data.</text>
</comment>
<feature type="domain" description="PPIase FKBP-type" evidence="11">
    <location>
        <begin position="188"/>
        <end position="261"/>
    </location>
</feature>
<dbReference type="GO" id="GO:0043335">
    <property type="term" value="P:protein unfolding"/>
    <property type="evidence" value="ECO:0007669"/>
    <property type="project" value="TreeGrafter"/>
</dbReference>
<evidence type="ECO:0000256" key="8">
    <source>
        <dbReference type="ARBA" id="ARBA00029986"/>
    </source>
</evidence>
<reference evidence="14 15" key="1">
    <citation type="journal article" date="2015" name="Nature">
        <title>rRNA introns, odd ribosomes, and small enigmatic genomes across a large radiation of phyla.</title>
        <authorList>
            <person name="Brown C.T."/>
            <person name="Hug L.A."/>
            <person name="Thomas B.C."/>
            <person name="Sharon I."/>
            <person name="Castelle C.J."/>
            <person name="Singh A."/>
            <person name="Wilkins M.J."/>
            <person name="Williams K.H."/>
            <person name="Banfield J.F."/>
        </authorList>
    </citation>
    <scope>NUCLEOTIDE SEQUENCE [LARGE SCALE GENOMIC DNA]</scope>
</reference>
<name>A0A0G1NZ77_9BACT</name>
<dbReference type="GO" id="GO:0043022">
    <property type="term" value="F:ribosome binding"/>
    <property type="evidence" value="ECO:0007669"/>
    <property type="project" value="TreeGrafter"/>
</dbReference>
<dbReference type="SUPFAM" id="SSF54534">
    <property type="entry name" value="FKBP-like"/>
    <property type="match status" value="1"/>
</dbReference>
<dbReference type="SUPFAM" id="SSF109998">
    <property type="entry name" value="Triger factor/SurA peptide-binding domain-like"/>
    <property type="match status" value="1"/>
</dbReference>
<dbReference type="Gene3D" id="3.30.70.1050">
    <property type="entry name" value="Trigger factor ribosome-binding domain"/>
    <property type="match status" value="1"/>
</dbReference>
<evidence type="ECO:0000256" key="3">
    <source>
        <dbReference type="ARBA" id="ARBA00013194"/>
    </source>
</evidence>
<comment type="catalytic activity">
    <reaction evidence="1 9">
        <text>[protein]-peptidylproline (omega=180) = [protein]-peptidylproline (omega=0)</text>
        <dbReference type="Rhea" id="RHEA:16237"/>
        <dbReference type="Rhea" id="RHEA-COMP:10747"/>
        <dbReference type="Rhea" id="RHEA-COMP:10748"/>
        <dbReference type="ChEBI" id="CHEBI:83833"/>
        <dbReference type="ChEBI" id="CHEBI:83834"/>
        <dbReference type="EC" id="5.2.1.8"/>
    </reaction>
</comment>
<dbReference type="PIRSF" id="PIRSF003095">
    <property type="entry name" value="Trigger_factor"/>
    <property type="match status" value="1"/>
</dbReference>
<dbReference type="NCBIfam" id="TIGR00115">
    <property type="entry name" value="tig"/>
    <property type="match status" value="1"/>
</dbReference>
<dbReference type="Proteomes" id="UP000034175">
    <property type="component" value="Unassembled WGS sequence"/>
</dbReference>
<feature type="domain" description="Trigger factor ribosome-binding bacterial" evidence="12">
    <location>
        <begin position="30"/>
        <end position="171"/>
    </location>
</feature>
<keyword evidence="9" id="KW-0132">Cell division</keyword>
<dbReference type="AlphaFoldDB" id="A0A0G1NZ77"/>
<dbReference type="PANTHER" id="PTHR30560:SF3">
    <property type="entry name" value="TRIGGER FACTOR-LIKE PROTEIN TIG, CHLOROPLASTIC"/>
    <property type="match status" value="1"/>
</dbReference>
<evidence type="ECO:0000256" key="2">
    <source>
        <dbReference type="ARBA" id="ARBA00005464"/>
    </source>
</evidence>
<dbReference type="InterPro" id="IPR046357">
    <property type="entry name" value="PPIase_dom_sf"/>
</dbReference>
<dbReference type="GO" id="GO:0005737">
    <property type="term" value="C:cytoplasm"/>
    <property type="evidence" value="ECO:0007669"/>
    <property type="project" value="UniProtKB-SubCell"/>
</dbReference>
<dbReference type="EC" id="5.2.1.8" evidence="3 9"/>
<dbReference type="Pfam" id="PF05697">
    <property type="entry name" value="Trigger_N"/>
    <property type="match status" value="1"/>
</dbReference>
<dbReference type="GO" id="GO:0003755">
    <property type="term" value="F:peptidyl-prolyl cis-trans isomerase activity"/>
    <property type="evidence" value="ECO:0007669"/>
    <property type="project" value="UniProtKB-UniRule"/>
</dbReference>
<dbReference type="InterPro" id="IPR036611">
    <property type="entry name" value="Trigger_fac_ribosome-bd_sf"/>
</dbReference>
<dbReference type="PATRIC" id="fig|1619042.3.peg.569"/>
<evidence type="ECO:0000256" key="7">
    <source>
        <dbReference type="ARBA" id="ARBA00023235"/>
    </source>
</evidence>
<evidence type="ECO:0000259" key="11">
    <source>
        <dbReference type="Pfam" id="PF00254"/>
    </source>
</evidence>
<keyword evidence="9" id="KW-0131">Cell cycle</keyword>
<dbReference type="Gene3D" id="1.10.3120.10">
    <property type="entry name" value="Trigger factor, C-terminal domain"/>
    <property type="match status" value="1"/>
</dbReference>
<comment type="similarity">
    <text evidence="2 9">Belongs to the FKBP-type PPIase family. Tig subfamily.</text>
</comment>